<reference evidence="2 3" key="1">
    <citation type="journal article" date="2014" name="PLoS ONE">
        <title>De novo Genome Assembly of the Fungal Plant Pathogen Pyrenophora semeniperda.</title>
        <authorList>
            <person name="Soliai M.M."/>
            <person name="Meyer S.E."/>
            <person name="Udall J.A."/>
            <person name="Elzinga D.E."/>
            <person name="Hermansen R.A."/>
            <person name="Bodily P.M."/>
            <person name="Hart A.A."/>
            <person name="Coleman C.E."/>
        </authorList>
    </citation>
    <scope>NUCLEOTIDE SEQUENCE [LARGE SCALE GENOMIC DNA]</scope>
    <source>
        <strain evidence="2 3">CCB06</strain>
        <tissue evidence="2">Mycelium</tissue>
    </source>
</reference>
<feature type="region of interest" description="Disordered" evidence="1">
    <location>
        <begin position="144"/>
        <end position="183"/>
    </location>
</feature>
<gene>
    <name evidence="2" type="ORF">GMOD_00006799</name>
</gene>
<evidence type="ECO:0000313" key="2">
    <source>
        <dbReference type="EMBL" id="RMZ71659.1"/>
    </source>
</evidence>
<sequence>MAARQTPSHTSVIHHIESLGLRNYSKETLVSRPVFKHEPLLKLYKDEIPALFGLLLQDNGATLQRKDPNLFDTEIDDLLRKYGSQIWPEPGQGSREHLREAQEGTRYTFDIEYPRDSTYIKEHLRKLILCKRVTSFAKENINKKSNQGQDNTVDVKKTNGKDATAGGGAAKGKTGQQMTPSTPAPAWSHGTLMLTGDAMSCDDCFDLLRQETGTECNFIIFNLPEDMSIQDPVRIVRGSGAAETSFQHVRAILQRARRFPGGLPYRTVEVEIGHEAGENRTLREEDRAPNVFL</sequence>
<dbReference type="OrthoDB" id="3746122at2759"/>
<dbReference type="EMBL" id="KE747827">
    <property type="protein sequence ID" value="RMZ71659.1"/>
    <property type="molecule type" value="Genomic_DNA"/>
</dbReference>
<protein>
    <submittedName>
        <fullName evidence="2">Uncharacterized protein</fullName>
    </submittedName>
</protein>
<accession>A0A3M7MBA7</accession>
<evidence type="ECO:0000256" key="1">
    <source>
        <dbReference type="SAM" id="MobiDB-lite"/>
    </source>
</evidence>
<proteinExistence type="predicted"/>
<dbReference type="AlphaFoldDB" id="A0A3M7MBA7"/>
<keyword evidence="3" id="KW-1185">Reference proteome</keyword>
<evidence type="ECO:0000313" key="3">
    <source>
        <dbReference type="Proteomes" id="UP000265663"/>
    </source>
</evidence>
<organism evidence="2 3">
    <name type="scientific">Pyrenophora seminiperda CCB06</name>
    <dbReference type="NCBI Taxonomy" id="1302712"/>
    <lineage>
        <taxon>Eukaryota</taxon>
        <taxon>Fungi</taxon>
        <taxon>Dikarya</taxon>
        <taxon>Ascomycota</taxon>
        <taxon>Pezizomycotina</taxon>
        <taxon>Dothideomycetes</taxon>
        <taxon>Pleosporomycetidae</taxon>
        <taxon>Pleosporales</taxon>
        <taxon>Pleosporineae</taxon>
        <taxon>Pleosporaceae</taxon>
        <taxon>Pyrenophora</taxon>
    </lineage>
</organism>
<name>A0A3M7MBA7_9PLEO</name>
<dbReference type="Proteomes" id="UP000265663">
    <property type="component" value="Unassembled WGS sequence"/>
</dbReference>